<dbReference type="InterPro" id="IPR014825">
    <property type="entry name" value="DNA_alkylation"/>
</dbReference>
<dbReference type="InterPro" id="IPR016024">
    <property type="entry name" value="ARM-type_fold"/>
</dbReference>
<dbReference type="AlphaFoldDB" id="A0A410PYH0"/>
<evidence type="ECO:0000313" key="1">
    <source>
        <dbReference type="EMBL" id="QAT44013.1"/>
    </source>
</evidence>
<reference evidence="1 2" key="1">
    <citation type="submission" date="2019-01" db="EMBL/GenBank/DDBJ databases">
        <title>Draft genomes of a novel of Aminipila strains.</title>
        <authorList>
            <person name="Ma S."/>
        </authorList>
    </citation>
    <scope>NUCLEOTIDE SEQUENCE [LARGE SCALE GENOMIC DNA]</scope>
    <source>
        <strain evidence="2">JN-39</strain>
    </source>
</reference>
<keyword evidence="2" id="KW-1185">Reference proteome</keyword>
<protein>
    <submittedName>
        <fullName evidence="1">DNA alkylation repair protein</fullName>
    </submittedName>
</protein>
<proteinExistence type="predicted"/>
<dbReference type="Gene3D" id="1.25.10.90">
    <property type="match status" value="1"/>
</dbReference>
<dbReference type="CDD" id="cd06561">
    <property type="entry name" value="AlkD_like"/>
    <property type="match status" value="1"/>
</dbReference>
<organism evidence="1 2">
    <name type="scientific">Aminipila luticellarii</name>
    <dbReference type="NCBI Taxonomy" id="2507160"/>
    <lineage>
        <taxon>Bacteria</taxon>
        <taxon>Bacillati</taxon>
        <taxon>Bacillota</taxon>
        <taxon>Clostridia</taxon>
        <taxon>Peptostreptococcales</taxon>
        <taxon>Anaerovoracaceae</taxon>
        <taxon>Aminipila</taxon>
    </lineage>
</organism>
<dbReference type="Pfam" id="PF08713">
    <property type="entry name" value="DNA_alkylation"/>
    <property type="match status" value="1"/>
</dbReference>
<dbReference type="OrthoDB" id="9784740at2"/>
<sequence length="240" mass="28200">MKRAEVRALLEQQAEENYKKFNDKLIPGVKNAIGVRMAPMKALAKQLSGEGYDEYFRELSNAPAEEIYYEEILLQGLTIGCIRVSTEERLKYIEAFIPKIDNWAVCDSFCAGLKFTKKEPEKIWSFIQLYLKNSQEFYIRFGVVMLMDYFIDEEHIETDLILLEQIDHEGYYVKMAVAWAISVCFVKFPDMTRAFFVKGKNGLDDFTYNKAIQKIRESYRVPKEDKEFLNQLKRKKTARK</sequence>
<evidence type="ECO:0000313" key="2">
    <source>
        <dbReference type="Proteomes" id="UP000287601"/>
    </source>
</evidence>
<dbReference type="PANTHER" id="PTHR34070:SF1">
    <property type="entry name" value="DNA ALKYLATION REPAIR PROTEIN"/>
    <property type="match status" value="1"/>
</dbReference>
<dbReference type="SUPFAM" id="SSF48371">
    <property type="entry name" value="ARM repeat"/>
    <property type="match status" value="1"/>
</dbReference>
<dbReference type="Proteomes" id="UP000287601">
    <property type="component" value="Chromosome"/>
</dbReference>
<dbReference type="KEGG" id="amij:EQM06_12710"/>
<name>A0A410PYH0_9FIRM</name>
<dbReference type="EMBL" id="CP035281">
    <property type="protein sequence ID" value="QAT44013.1"/>
    <property type="molecule type" value="Genomic_DNA"/>
</dbReference>
<gene>
    <name evidence="1" type="ORF">EQM06_12710</name>
</gene>
<dbReference type="PANTHER" id="PTHR34070">
    <property type="entry name" value="ARMADILLO-TYPE FOLD"/>
    <property type="match status" value="1"/>
</dbReference>
<accession>A0A410PYH0</accession>
<dbReference type="RefSeq" id="WP_128746720.1">
    <property type="nucleotide sequence ID" value="NZ_CP035281.1"/>
</dbReference>